<reference evidence="2" key="1">
    <citation type="journal article" date="2019" name="Int. J. Syst. Evol. Microbiol.">
        <title>The Global Catalogue of Microorganisms (GCM) 10K type strain sequencing project: providing services to taxonomists for standard genome sequencing and annotation.</title>
        <authorList>
            <consortium name="The Broad Institute Genomics Platform"/>
            <consortium name="The Broad Institute Genome Sequencing Center for Infectious Disease"/>
            <person name="Wu L."/>
            <person name="Ma J."/>
        </authorList>
    </citation>
    <scope>NUCLEOTIDE SEQUENCE [LARGE SCALE GENOMIC DNA]</scope>
    <source>
        <strain evidence="2">NBRC 106396</strain>
    </source>
</reference>
<dbReference type="CDD" id="cd12870">
    <property type="entry name" value="MqsA"/>
    <property type="match status" value="1"/>
</dbReference>
<accession>A0ABW2NNJ3</accession>
<dbReference type="InterPro" id="IPR022451">
    <property type="entry name" value="CHP03829_YokU"/>
</dbReference>
<dbReference type="NCBIfam" id="TIGR03829">
    <property type="entry name" value="YokU_near_AblA"/>
    <property type="match status" value="1"/>
</dbReference>
<evidence type="ECO:0000313" key="1">
    <source>
        <dbReference type="EMBL" id="MFC7370698.1"/>
    </source>
</evidence>
<proteinExistence type="predicted"/>
<keyword evidence="2" id="KW-1185">Reference proteome</keyword>
<sequence length="90" mass="10469">MKCHWCGSDHAQEARRTGYWELPDGSRAVEIKEIPSVSCRDCGIEYQEDTMIEKIEDQLMLIDTKKLSSPVTYDDLMAVPRLLKKNYFKL</sequence>
<dbReference type="Proteomes" id="UP001596549">
    <property type="component" value="Unassembled WGS sequence"/>
</dbReference>
<dbReference type="NCBIfam" id="TIGR03831">
    <property type="entry name" value="YgiT_finger"/>
    <property type="match status" value="1"/>
</dbReference>
<protein>
    <submittedName>
        <fullName evidence="1">YokU family protein</fullName>
    </submittedName>
</protein>
<comment type="caution">
    <text evidence="1">The sequence shown here is derived from an EMBL/GenBank/DDBJ whole genome shotgun (WGS) entry which is preliminary data.</text>
</comment>
<dbReference type="RefSeq" id="WP_379746482.1">
    <property type="nucleotide sequence ID" value="NZ_JBHTCP010000004.1"/>
</dbReference>
<name>A0ABW2NNJ3_9BACL</name>
<dbReference type="EMBL" id="JBHTCP010000004">
    <property type="protein sequence ID" value="MFC7370698.1"/>
    <property type="molecule type" value="Genomic_DNA"/>
</dbReference>
<organism evidence="1 2">
    <name type="scientific">Fictibacillus iocasae</name>
    <dbReference type="NCBI Taxonomy" id="2715437"/>
    <lineage>
        <taxon>Bacteria</taxon>
        <taxon>Bacillati</taxon>
        <taxon>Bacillota</taxon>
        <taxon>Bacilli</taxon>
        <taxon>Bacillales</taxon>
        <taxon>Fictibacillaceae</taxon>
        <taxon>Fictibacillus</taxon>
    </lineage>
</organism>
<dbReference type="InterPro" id="IPR022453">
    <property type="entry name" value="Znf_MqsA-type"/>
</dbReference>
<gene>
    <name evidence="1" type="ORF">ACFQPF_03305</name>
</gene>
<evidence type="ECO:0000313" key="2">
    <source>
        <dbReference type="Proteomes" id="UP001596549"/>
    </source>
</evidence>
<dbReference type="Pfam" id="PF14122">
    <property type="entry name" value="YokU"/>
    <property type="match status" value="1"/>
</dbReference>